<sequence length="356" mass="41111">MSQLKGKNIDYFCLRYDEPYLHIPDELLETWIATLVNRNVCRLHIDVISDMPMCLFTCKTIVDLTLNESCCPVLFAGSVCLPVLKKLRMYYVVMSDESFKHLIAGCPMLEEFIIWRSFSYFLSGRFLSPPSLTRLELRTETIESVMETVLTVKLDTPAVRYHDLTDIRSENFSAVVLDSLIEADISISMFDPDDSIDSHSMIGFLRKLHKVECLTLSAPLMEEVPDSAFHAMAIKFPNLTKLKLFTDFRFISFFLENAENLEIIQINLSDCGHGCWIEPRNVPACLLSHLRTVSIHGFECLERDFNMVRYILKNAKVLRRVDIYTQSYCNLEKRHEALQRISLFERQSAACQLAFQ</sequence>
<accession>A0A9N7NDM6</accession>
<organism evidence="2 3">
    <name type="scientific">Striga hermonthica</name>
    <name type="common">Purple witchweed</name>
    <name type="synonym">Buchnera hermonthica</name>
    <dbReference type="NCBI Taxonomy" id="68872"/>
    <lineage>
        <taxon>Eukaryota</taxon>
        <taxon>Viridiplantae</taxon>
        <taxon>Streptophyta</taxon>
        <taxon>Embryophyta</taxon>
        <taxon>Tracheophyta</taxon>
        <taxon>Spermatophyta</taxon>
        <taxon>Magnoliopsida</taxon>
        <taxon>eudicotyledons</taxon>
        <taxon>Gunneridae</taxon>
        <taxon>Pentapetalae</taxon>
        <taxon>asterids</taxon>
        <taxon>lamiids</taxon>
        <taxon>Lamiales</taxon>
        <taxon>Orobanchaceae</taxon>
        <taxon>Buchnereae</taxon>
        <taxon>Striga</taxon>
    </lineage>
</organism>
<dbReference type="OrthoDB" id="612216at2759"/>
<protein>
    <recommendedName>
        <fullName evidence="1">FBD domain-containing protein</fullName>
    </recommendedName>
</protein>
<dbReference type="InterPro" id="IPR050232">
    <property type="entry name" value="FBL13/AtMIF1-like"/>
</dbReference>
<dbReference type="Pfam" id="PF08387">
    <property type="entry name" value="FBD"/>
    <property type="match status" value="1"/>
</dbReference>
<proteinExistence type="predicted"/>
<dbReference type="Gene3D" id="3.80.10.10">
    <property type="entry name" value="Ribonuclease Inhibitor"/>
    <property type="match status" value="1"/>
</dbReference>
<dbReference type="SMART" id="SM00579">
    <property type="entry name" value="FBD"/>
    <property type="match status" value="1"/>
</dbReference>
<comment type="caution">
    <text evidence="2">The sequence shown here is derived from an EMBL/GenBank/DDBJ whole genome shotgun (WGS) entry which is preliminary data.</text>
</comment>
<feature type="domain" description="FBD" evidence="1">
    <location>
        <begin position="284"/>
        <end position="356"/>
    </location>
</feature>
<dbReference type="InterPro" id="IPR032675">
    <property type="entry name" value="LRR_dom_sf"/>
</dbReference>
<evidence type="ECO:0000259" key="1">
    <source>
        <dbReference type="SMART" id="SM00579"/>
    </source>
</evidence>
<reference evidence="2" key="1">
    <citation type="submission" date="2019-12" db="EMBL/GenBank/DDBJ databases">
        <authorList>
            <person name="Scholes J."/>
        </authorList>
    </citation>
    <scope>NUCLEOTIDE SEQUENCE</scope>
</reference>
<dbReference type="EMBL" id="CACSLK010027752">
    <property type="protein sequence ID" value="CAA0828016.1"/>
    <property type="molecule type" value="Genomic_DNA"/>
</dbReference>
<keyword evidence="3" id="KW-1185">Reference proteome</keyword>
<dbReference type="SUPFAM" id="SSF52047">
    <property type="entry name" value="RNI-like"/>
    <property type="match status" value="1"/>
</dbReference>
<evidence type="ECO:0000313" key="2">
    <source>
        <dbReference type="EMBL" id="CAA0828016.1"/>
    </source>
</evidence>
<dbReference type="Proteomes" id="UP001153555">
    <property type="component" value="Unassembled WGS sequence"/>
</dbReference>
<dbReference type="PANTHER" id="PTHR31900:SF34">
    <property type="entry name" value="EMB|CAB62440.1-RELATED"/>
    <property type="match status" value="1"/>
</dbReference>
<dbReference type="InterPro" id="IPR006566">
    <property type="entry name" value="FBD"/>
</dbReference>
<name>A0A9N7NDM6_STRHE</name>
<dbReference type="Pfam" id="PF24758">
    <property type="entry name" value="LRR_At5g56370"/>
    <property type="match status" value="1"/>
</dbReference>
<dbReference type="InterPro" id="IPR055411">
    <property type="entry name" value="LRR_FXL15/At3g58940/PEG3-like"/>
</dbReference>
<dbReference type="PANTHER" id="PTHR31900">
    <property type="entry name" value="F-BOX/RNI SUPERFAMILY PROTEIN-RELATED"/>
    <property type="match status" value="1"/>
</dbReference>
<gene>
    <name evidence="2" type="ORF">SHERM_23711</name>
</gene>
<dbReference type="AlphaFoldDB" id="A0A9N7NDM6"/>
<evidence type="ECO:0000313" key="3">
    <source>
        <dbReference type="Proteomes" id="UP001153555"/>
    </source>
</evidence>